<name>A0A5S6QW67_TRIMR</name>
<dbReference type="AlphaFoldDB" id="A0A5S6QW67"/>
<dbReference type="Proteomes" id="UP000046395">
    <property type="component" value="Unassembled WGS sequence"/>
</dbReference>
<evidence type="ECO:0000313" key="2">
    <source>
        <dbReference type="WBParaSite" id="TMUE_3000011505.1"/>
    </source>
</evidence>
<evidence type="ECO:0000313" key="1">
    <source>
        <dbReference type="Proteomes" id="UP000046395"/>
    </source>
</evidence>
<sequence length="66" mass="7444">MDQRQTLDVLTVGRGFKIPGFSFRGLLELLLSTLRPAMAKLRDSVREHLPQVVGKPMLVLHLQFAT</sequence>
<reference evidence="2" key="1">
    <citation type="submission" date="2019-12" db="UniProtKB">
        <authorList>
            <consortium name="WormBaseParasite"/>
        </authorList>
    </citation>
    <scope>IDENTIFICATION</scope>
</reference>
<dbReference type="WBParaSite" id="TMUE_3000011505.1">
    <property type="protein sequence ID" value="TMUE_3000011505.1"/>
    <property type="gene ID" value="WBGene00288818"/>
</dbReference>
<keyword evidence="1" id="KW-1185">Reference proteome</keyword>
<protein>
    <submittedName>
        <fullName evidence="2">Uncharacterized protein</fullName>
    </submittedName>
</protein>
<accession>A0A5S6QW67</accession>
<proteinExistence type="predicted"/>
<organism evidence="1 2">
    <name type="scientific">Trichuris muris</name>
    <name type="common">Mouse whipworm</name>
    <dbReference type="NCBI Taxonomy" id="70415"/>
    <lineage>
        <taxon>Eukaryota</taxon>
        <taxon>Metazoa</taxon>
        <taxon>Ecdysozoa</taxon>
        <taxon>Nematoda</taxon>
        <taxon>Enoplea</taxon>
        <taxon>Dorylaimia</taxon>
        <taxon>Trichinellida</taxon>
        <taxon>Trichuridae</taxon>
        <taxon>Trichuris</taxon>
    </lineage>
</organism>